<feature type="transmembrane region" description="Helical" evidence="1">
    <location>
        <begin position="71"/>
        <end position="96"/>
    </location>
</feature>
<dbReference type="Proteomes" id="UP000324800">
    <property type="component" value="Unassembled WGS sequence"/>
</dbReference>
<comment type="caution">
    <text evidence="2">The sequence shown here is derived from an EMBL/GenBank/DDBJ whole genome shotgun (WGS) entry which is preliminary data.</text>
</comment>
<evidence type="ECO:0000256" key="1">
    <source>
        <dbReference type="SAM" id="Phobius"/>
    </source>
</evidence>
<accession>A0A5J4TFS2</accession>
<organism evidence="2 3">
    <name type="scientific">Streblomastix strix</name>
    <dbReference type="NCBI Taxonomy" id="222440"/>
    <lineage>
        <taxon>Eukaryota</taxon>
        <taxon>Metamonada</taxon>
        <taxon>Preaxostyla</taxon>
        <taxon>Oxymonadida</taxon>
        <taxon>Streblomastigidae</taxon>
        <taxon>Streblomastix</taxon>
    </lineage>
</organism>
<keyword evidence="1" id="KW-1133">Transmembrane helix</keyword>
<evidence type="ECO:0000313" key="3">
    <source>
        <dbReference type="Proteomes" id="UP000324800"/>
    </source>
</evidence>
<name>A0A5J4TFS2_9EUKA</name>
<protein>
    <submittedName>
        <fullName evidence="2">Uncharacterized protein</fullName>
    </submittedName>
</protein>
<dbReference type="AlphaFoldDB" id="A0A5J4TFS2"/>
<evidence type="ECO:0000313" key="2">
    <source>
        <dbReference type="EMBL" id="KAA6357078.1"/>
    </source>
</evidence>
<sequence length="97" mass="11150">MLVDFTTNTEEESIEDSVSIMNMVVRMPIMVIHNSMAAIIDAEQISNIILDVDYCYTFCLDNLFFNMVVNLIHLTFVLLMMAITISLRTSWVLLLIK</sequence>
<proteinExistence type="predicted"/>
<keyword evidence="1" id="KW-0812">Transmembrane</keyword>
<gene>
    <name evidence="2" type="ORF">EZS28_047396</name>
</gene>
<keyword evidence="1" id="KW-0472">Membrane</keyword>
<reference evidence="2 3" key="1">
    <citation type="submission" date="2019-03" db="EMBL/GenBank/DDBJ databases">
        <title>Single cell metagenomics reveals metabolic interactions within the superorganism composed of flagellate Streblomastix strix and complex community of Bacteroidetes bacteria on its surface.</title>
        <authorList>
            <person name="Treitli S.C."/>
            <person name="Kolisko M."/>
            <person name="Husnik F."/>
            <person name="Keeling P."/>
            <person name="Hampl V."/>
        </authorList>
    </citation>
    <scope>NUCLEOTIDE SEQUENCE [LARGE SCALE GENOMIC DNA]</scope>
    <source>
        <strain evidence="2">ST1C</strain>
    </source>
</reference>
<dbReference type="EMBL" id="SNRW01031944">
    <property type="protein sequence ID" value="KAA6357078.1"/>
    <property type="molecule type" value="Genomic_DNA"/>
</dbReference>